<sequence>IVDEYLKTNTEHVWAVGDAVEVKNPIVGGQWAVPLAGPANRQGRMAADNIYGKNRKFKGTYAAAVVRSFDLIAAAVGMNEKMLRAQRLPYNVVHVHPGSHAGYYPGAKSINLKVLFNPEDGKIYGAQAVGEDGVEKRIDVISTAMQGGLTAEDLAELELCYAPPVGSAKDPVNIAGMAAQNIMDGFVKQIQWDQLEDAQNDPDTVILDVRNPGEVTAGELVNGALQIPLPELRDRLGEVPTDKKIVVSCASGQRAYYACRILQQTPGLEGKVFNLSGAFKTFKTTPTFLSRS</sequence>
<gene>
    <name evidence="2" type="ORF">SEMRO_982_G227780.1</name>
</gene>
<dbReference type="Gene3D" id="3.40.250.10">
    <property type="entry name" value="Rhodanese-like domain"/>
    <property type="match status" value="1"/>
</dbReference>
<dbReference type="EMBL" id="CAICTM010000980">
    <property type="protein sequence ID" value="CAB9519036.1"/>
    <property type="molecule type" value="Genomic_DNA"/>
</dbReference>
<dbReference type="SMART" id="SM00450">
    <property type="entry name" value="RHOD"/>
    <property type="match status" value="1"/>
</dbReference>
<feature type="domain" description="Rhodanese" evidence="1">
    <location>
        <begin position="200"/>
        <end position="284"/>
    </location>
</feature>
<proteinExistence type="predicted"/>
<reference evidence="2" key="1">
    <citation type="submission" date="2020-06" db="EMBL/GenBank/DDBJ databases">
        <authorList>
            <consortium name="Plant Systems Biology data submission"/>
        </authorList>
    </citation>
    <scope>NUCLEOTIDE SEQUENCE</scope>
    <source>
        <strain evidence="2">D6</strain>
    </source>
</reference>
<protein>
    <submittedName>
        <fullName evidence="2">A disulfide reductase (Partial)</fullName>
    </submittedName>
</protein>
<keyword evidence="3" id="KW-1185">Reference proteome</keyword>
<dbReference type="InterPro" id="IPR001763">
    <property type="entry name" value="Rhodanese-like_dom"/>
</dbReference>
<dbReference type="PROSITE" id="PS50206">
    <property type="entry name" value="RHODANESE_3"/>
    <property type="match status" value="1"/>
</dbReference>
<accession>A0A9N8ECR1</accession>
<feature type="non-terminal residue" evidence="2">
    <location>
        <position position="1"/>
    </location>
</feature>
<organism evidence="2 3">
    <name type="scientific">Seminavis robusta</name>
    <dbReference type="NCBI Taxonomy" id="568900"/>
    <lineage>
        <taxon>Eukaryota</taxon>
        <taxon>Sar</taxon>
        <taxon>Stramenopiles</taxon>
        <taxon>Ochrophyta</taxon>
        <taxon>Bacillariophyta</taxon>
        <taxon>Bacillariophyceae</taxon>
        <taxon>Bacillariophycidae</taxon>
        <taxon>Naviculales</taxon>
        <taxon>Naviculaceae</taxon>
        <taxon>Seminavis</taxon>
    </lineage>
</organism>
<dbReference type="Gene3D" id="3.50.50.60">
    <property type="entry name" value="FAD/NAD(P)-binding domain"/>
    <property type="match status" value="2"/>
</dbReference>
<dbReference type="InterPro" id="IPR036188">
    <property type="entry name" value="FAD/NAD-bd_sf"/>
</dbReference>
<dbReference type="Pfam" id="PF00581">
    <property type="entry name" value="Rhodanese"/>
    <property type="match status" value="1"/>
</dbReference>
<dbReference type="SUPFAM" id="SSF51905">
    <property type="entry name" value="FAD/NAD(P)-binding domain"/>
    <property type="match status" value="1"/>
</dbReference>
<name>A0A9N8ECR1_9STRA</name>
<dbReference type="InterPro" id="IPR036873">
    <property type="entry name" value="Rhodanese-like_dom_sf"/>
</dbReference>
<evidence type="ECO:0000259" key="1">
    <source>
        <dbReference type="PROSITE" id="PS50206"/>
    </source>
</evidence>
<dbReference type="SUPFAM" id="SSF52821">
    <property type="entry name" value="Rhodanese/Cell cycle control phosphatase"/>
    <property type="match status" value="1"/>
</dbReference>
<dbReference type="SUPFAM" id="SSF55424">
    <property type="entry name" value="FAD/NAD-linked reductases, dimerisation (C-terminal) domain"/>
    <property type="match status" value="1"/>
</dbReference>
<comment type="caution">
    <text evidence="2">The sequence shown here is derived from an EMBL/GenBank/DDBJ whole genome shotgun (WGS) entry which is preliminary data.</text>
</comment>
<dbReference type="InterPro" id="IPR004099">
    <property type="entry name" value="Pyr_nucl-diS_OxRdtase_dimer"/>
</dbReference>
<dbReference type="InterPro" id="IPR050229">
    <property type="entry name" value="GlpE_sulfurtransferase"/>
</dbReference>
<dbReference type="PANTHER" id="PTHR43031:SF1">
    <property type="entry name" value="PYRIDINE NUCLEOTIDE-DISULPHIDE OXIDOREDUCTASE"/>
    <property type="match status" value="1"/>
</dbReference>
<evidence type="ECO:0000313" key="2">
    <source>
        <dbReference type="EMBL" id="CAB9519036.1"/>
    </source>
</evidence>
<evidence type="ECO:0000313" key="3">
    <source>
        <dbReference type="Proteomes" id="UP001153069"/>
    </source>
</evidence>
<dbReference type="Proteomes" id="UP001153069">
    <property type="component" value="Unassembled WGS sequence"/>
</dbReference>
<dbReference type="Pfam" id="PF02852">
    <property type="entry name" value="Pyr_redox_dim"/>
    <property type="match status" value="1"/>
</dbReference>
<dbReference type="PANTHER" id="PTHR43031">
    <property type="entry name" value="FAD-DEPENDENT OXIDOREDUCTASE"/>
    <property type="match status" value="1"/>
</dbReference>
<dbReference type="OrthoDB" id="432169at2759"/>
<dbReference type="AlphaFoldDB" id="A0A9N8ECR1"/>
<dbReference type="InterPro" id="IPR016156">
    <property type="entry name" value="FAD/NAD-linked_Rdtase_dimer_sf"/>
</dbReference>